<organism evidence="6 7">
    <name type="scientific">Caballeronia choica</name>
    <dbReference type="NCBI Taxonomy" id="326476"/>
    <lineage>
        <taxon>Bacteria</taxon>
        <taxon>Pseudomonadati</taxon>
        <taxon>Pseudomonadota</taxon>
        <taxon>Betaproteobacteria</taxon>
        <taxon>Burkholderiales</taxon>
        <taxon>Burkholderiaceae</taxon>
        <taxon>Caballeronia</taxon>
    </lineage>
</organism>
<dbReference type="PANTHER" id="PTHR30419:SF8">
    <property type="entry name" value="NITROGEN ASSIMILATION TRANSCRIPTIONAL ACTIVATOR-RELATED"/>
    <property type="match status" value="1"/>
</dbReference>
<keyword evidence="3" id="KW-0238">DNA-binding</keyword>
<dbReference type="Gene3D" id="1.10.10.10">
    <property type="entry name" value="Winged helix-like DNA-binding domain superfamily/Winged helix DNA-binding domain"/>
    <property type="match status" value="1"/>
</dbReference>
<comment type="similarity">
    <text evidence="1">Belongs to the LysR transcriptional regulatory family.</text>
</comment>
<dbReference type="Proteomes" id="UP000054770">
    <property type="component" value="Unassembled WGS sequence"/>
</dbReference>
<dbReference type="InterPro" id="IPR036390">
    <property type="entry name" value="WH_DNA-bd_sf"/>
</dbReference>
<sequence>MELRALRYFVEVVKQKSFTGAAEQMFVTQPTISKMVKALEDEIGSPLLLREGRQMVLTDAGQIVYDRGLDVLAAHARLEAELNDLGTFGRGTLTIGIPPMGGTLFTPAIAAFRQRYPKVELKLFERGSKAIEAALLDGEMELGGVLQPVDLALFDVMPVSRQLLWLVAQKGSRWDPETEIPLADLAAELFVFYGESLALSDIVLNACREAGFTPTIVGRSGHWDFMAALVQAGVGIALLPAPYCRRLDADAFTCRPVVAPEIHWDMAVGWRRNGYLSHAARAWLDVARQTLPANLGHDFLTAERFPARSRDDKAP</sequence>
<gene>
    <name evidence="6" type="ORF">AWB68_02610</name>
</gene>
<dbReference type="InterPro" id="IPR000847">
    <property type="entry name" value="LysR_HTH_N"/>
</dbReference>
<dbReference type="AlphaFoldDB" id="A0A158ICH0"/>
<dbReference type="InterPro" id="IPR036388">
    <property type="entry name" value="WH-like_DNA-bd_sf"/>
</dbReference>
<evidence type="ECO:0000313" key="6">
    <source>
        <dbReference type="EMBL" id="SAL54268.1"/>
    </source>
</evidence>
<evidence type="ECO:0000313" key="7">
    <source>
        <dbReference type="Proteomes" id="UP000054770"/>
    </source>
</evidence>
<accession>A0A158ICH0</accession>
<dbReference type="InterPro" id="IPR050950">
    <property type="entry name" value="HTH-type_LysR_regulators"/>
</dbReference>
<dbReference type="GO" id="GO:0003700">
    <property type="term" value="F:DNA-binding transcription factor activity"/>
    <property type="evidence" value="ECO:0007669"/>
    <property type="project" value="InterPro"/>
</dbReference>
<evidence type="ECO:0000259" key="5">
    <source>
        <dbReference type="PROSITE" id="PS50931"/>
    </source>
</evidence>
<dbReference type="FunFam" id="1.10.10.10:FF:000001">
    <property type="entry name" value="LysR family transcriptional regulator"/>
    <property type="match status" value="1"/>
</dbReference>
<reference evidence="6" key="1">
    <citation type="submission" date="2016-01" db="EMBL/GenBank/DDBJ databases">
        <authorList>
            <person name="Peeters C."/>
        </authorList>
    </citation>
    <scope>NUCLEOTIDE SEQUENCE [LARGE SCALE GENOMIC DNA]</scope>
    <source>
        <strain evidence="6">LMG 22940</strain>
    </source>
</reference>
<dbReference type="CDD" id="cd08438">
    <property type="entry name" value="PBP2_CidR"/>
    <property type="match status" value="1"/>
</dbReference>
<dbReference type="EMBL" id="FCON02000023">
    <property type="protein sequence ID" value="SAL54268.1"/>
    <property type="molecule type" value="Genomic_DNA"/>
</dbReference>
<comment type="caution">
    <text evidence="6">The sequence shown here is derived from an EMBL/GenBank/DDBJ whole genome shotgun (WGS) entry which is preliminary data.</text>
</comment>
<dbReference type="InterPro" id="IPR005119">
    <property type="entry name" value="LysR_subst-bd"/>
</dbReference>
<dbReference type="GO" id="GO:0005829">
    <property type="term" value="C:cytosol"/>
    <property type="evidence" value="ECO:0007669"/>
    <property type="project" value="TreeGrafter"/>
</dbReference>
<evidence type="ECO:0000256" key="3">
    <source>
        <dbReference type="ARBA" id="ARBA00023125"/>
    </source>
</evidence>
<keyword evidence="2" id="KW-0805">Transcription regulation</keyword>
<protein>
    <submittedName>
        <fullName evidence="6">LysR family transcriptional regulator</fullName>
    </submittedName>
</protein>
<evidence type="ECO:0000256" key="2">
    <source>
        <dbReference type="ARBA" id="ARBA00023015"/>
    </source>
</evidence>
<proteinExistence type="inferred from homology"/>
<evidence type="ECO:0000256" key="4">
    <source>
        <dbReference type="ARBA" id="ARBA00023163"/>
    </source>
</evidence>
<dbReference type="Pfam" id="PF03466">
    <property type="entry name" value="LysR_substrate"/>
    <property type="match status" value="1"/>
</dbReference>
<name>A0A158ICH0_9BURK</name>
<dbReference type="SUPFAM" id="SSF46785">
    <property type="entry name" value="Winged helix' DNA-binding domain"/>
    <property type="match status" value="1"/>
</dbReference>
<dbReference type="PANTHER" id="PTHR30419">
    <property type="entry name" value="HTH-TYPE TRANSCRIPTIONAL REGULATOR YBHD"/>
    <property type="match status" value="1"/>
</dbReference>
<dbReference type="GO" id="GO:0003677">
    <property type="term" value="F:DNA binding"/>
    <property type="evidence" value="ECO:0007669"/>
    <property type="project" value="UniProtKB-KW"/>
</dbReference>
<dbReference type="PROSITE" id="PS50931">
    <property type="entry name" value="HTH_LYSR"/>
    <property type="match status" value="1"/>
</dbReference>
<dbReference type="PRINTS" id="PR00039">
    <property type="entry name" value="HTHLYSR"/>
</dbReference>
<dbReference type="OrthoDB" id="5671700at2"/>
<feature type="domain" description="HTH lysR-type" evidence="5">
    <location>
        <begin position="1"/>
        <end position="58"/>
    </location>
</feature>
<dbReference type="Gene3D" id="3.40.190.290">
    <property type="match status" value="1"/>
</dbReference>
<dbReference type="RefSeq" id="WP_087644760.1">
    <property type="nucleotide sequence ID" value="NZ_FCON02000023.1"/>
</dbReference>
<dbReference type="Pfam" id="PF00126">
    <property type="entry name" value="HTH_1"/>
    <property type="match status" value="1"/>
</dbReference>
<keyword evidence="7" id="KW-1185">Reference proteome</keyword>
<dbReference type="SUPFAM" id="SSF53850">
    <property type="entry name" value="Periplasmic binding protein-like II"/>
    <property type="match status" value="1"/>
</dbReference>
<evidence type="ECO:0000256" key="1">
    <source>
        <dbReference type="ARBA" id="ARBA00009437"/>
    </source>
</evidence>
<keyword evidence="4" id="KW-0804">Transcription</keyword>